<keyword evidence="2" id="KW-0812">Transmembrane</keyword>
<dbReference type="AlphaFoldDB" id="A0A6S6WF11"/>
<protein>
    <submittedName>
        <fullName evidence="3">Uncharacterized protein</fullName>
    </submittedName>
</protein>
<evidence type="ECO:0000313" key="3">
    <source>
        <dbReference type="EMBL" id="CAE7212127.1"/>
    </source>
</evidence>
<keyword evidence="2" id="KW-0472">Membrane</keyword>
<dbReference type="EMBL" id="HG992986">
    <property type="protein sequence ID" value="CAE7212127.1"/>
    <property type="molecule type" value="Genomic_DNA"/>
</dbReference>
<organism evidence="3 4">
    <name type="scientific">Pyrenophora teres f. teres</name>
    <dbReference type="NCBI Taxonomy" id="97479"/>
    <lineage>
        <taxon>Eukaryota</taxon>
        <taxon>Fungi</taxon>
        <taxon>Dikarya</taxon>
        <taxon>Ascomycota</taxon>
        <taxon>Pezizomycotina</taxon>
        <taxon>Dothideomycetes</taxon>
        <taxon>Pleosporomycetidae</taxon>
        <taxon>Pleosporales</taxon>
        <taxon>Pleosporineae</taxon>
        <taxon>Pleosporaceae</taxon>
        <taxon>Pyrenophora</taxon>
    </lineage>
</organism>
<accession>A0A6S6WF11</accession>
<feature type="compositionally biased region" description="Polar residues" evidence="1">
    <location>
        <begin position="1"/>
        <end position="13"/>
    </location>
</feature>
<sequence length="149" mass="16514">MQAPSQTLAQSSGKGPMRDLTQPLPTSAQAIDDVGHADVESLKHFPIDLPNRLPRSSRWSRFWHHNIVRVLIGILCFLASVGGTVGGAYFVAELMRKEMFRQSWMQNLTTVQVTQTQFVTGLHLATETLWDMQSTVVSTSWASTTPTAT</sequence>
<dbReference type="Proteomes" id="UP000472372">
    <property type="component" value="Chromosome 10"/>
</dbReference>
<evidence type="ECO:0000256" key="1">
    <source>
        <dbReference type="SAM" id="MobiDB-lite"/>
    </source>
</evidence>
<reference evidence="3" key="1">
    <citation type="submission" date="2021-02" db="EMBL/GenBank/DDBJ databases">
        <authorList>
            <person name="Syme A R."/>
            <person name="Syme A R."/>
            <person name="Moolhuijzen P."/>
        </authorList>
    </citation>
    <scope>NUCLEOTIDE SEQUENCE</scope>
    <source>
        <strain evidence="3">W1-1</strain>
    </source>
</reference>
<proteinExistence type="predicted"/>
<gene>
    <name evidence="3" type="ORF">PTTW11_10259</name>
</gene>
<evidence type="ECO:0000256" key="2">
    <source>
        <dbReference type="SAM" id="Phobius"/>
    </source>
</evidence>
<keyword evidence="2" id="KW-1133">Transmembrane helix</keyword>
<name>A0A6S6WF11_9PLEO</name>
<feature type="transmembrane region" description="Helical" evidence="2">
    <location>
        <begin position="67"/>
        <end position="92"/>
    </location>
</feature>
<evidence type="ECO:0000313" key="4">
    <source>
        <dbReference type="Proteomes" id="UP000472372"/>
    </source>
</evidence>
<feature type="region of interest" description="Disordered" evidence="1">
    <location>
        <begin position="1"/>
        <end position="23"/>
    </location>
</feature>